<protein>
    <recommendedName>
        <fullName evidence="13 14">Crossover junction endodeoxyribonuclease RuvC</fullName>
        <ecNumber evidence="13 14">3.1.21.10</ecNumber>
    </recommendedName>
    <alternativeName>
        <fullName evidence="13">Holliday junction nuclease RuvC</fullName>
    </alternativeName>
    <alternativeName>
        <fullName evidence="13">Holliday junction resolvase RuvC</fullName>
    </alternativeName>
</protein>
<keyword evidence="7 13" id="KW-0378">Hydrolase</keyword>
<evidence type="ECO:0000256" key="11">
    <source>
        <dbReference type="ARBA" id="ARBA00023204"/>
    </source>
</evidence>
<dbReference type="AlphaFoldDB" id="A0A1J5EE98"/>
<dbReference type="GO" id="GO:0048476">
    <property type="term" value="C:Holliday junction resolvase complex"/>
    <property type="evidence" value="ECO:0007669"/>
    <property type="project" value="UniProtKB-UniRule"/>
</dbReference>
<feature type="binding site" evidence="13">
    <location>
        <position position="71"/>
    </location>
    <ligand>
        <name>Mg(2+)</name>
        <dbReference type="ChEBI" id="CHEBI:18420"/>
        <label>2</label>
    </ligand>
</feature>
<evidence type="ECO:0000256" key="2">
    <source>
        <dbReference type="ARBA" id="ARBA00022490"/>
    </source>
</evidence>
<dbReference type="GO" id="GO:0003677">
    <property type="term" value="F:DNA binding"/>
    <property type="evidence" value="ECO:0007669"/>
    <property type="project" value="UniProtKB-KW"/>
</dbReference>
<keyword evidence="6 13" id="KW-0227">DNA damage</keyword>
<evidence type="ECO:0000256" key="5">
    <source>
        <dbReference type="ARBA" id="ARBA00022759"/>
    </source>
</evidence>
<evidence type="ECO:0000256" key="3">
    <source>
        <dbReference type="ARBA" id="ARBA00022722"/>
    </source>
</evidence>
<dbReference type="InterPro" id="IPR036397">
    <property type="entry name" value="RNaseH_sf"/>
</dbReference>
<dbReference type="NCBIfam" id="NF000711">
    <property type="entry name" value="PRK00039.2-1"/>
    <property type="match status" value="1"/>
</dbReference>
<evidence type="ECO:0000256" key="10">
    <source>
        <dbReference type="ARBA" id="ARBA00023172"/>
    </source>
</evidence>
<dbReference type="InterPro" id="IPR012337">
    <property type="entry name" value="RNaseH-like_sf"/>
</dbReference>
<dbReference type="EC" id="3.1.21.10" evidence="13 14"/>
<dbReference type="GO" id="GO:0006310">
    <property type="term" value="P:DNA recombination"/>
    <property type="evidence" value="ECO:0007669"/>
    <property type="project" value="UniProtKB-UniRule"/>
</dbReference>
<proteinExistence type="inferred from homology"/>
<comment type="function">
    <text evidence="13">The RuvA-RuvB-RuvC complex processes Holliday junction (HJ) DNA during genetic recombination and DNA repair. Endonuclease that resolves HJ intermediates. Cleaves cruciform DNA by making single-stranded nicks across the HJ at symmetrical positions within the homologous arms, yielding a 5'-phosphate and a 3'-hydroxyl group; requires a central core of homology in the junction. The consensus cleavage sequence is 5'-(A/T)TT(C/G)-3'. Cleavage occurs on the 3'-side of the TT dinucleotide at the point of strand exchange. HJ branch migration catalyzed by RuvA-RuvB allows RuvC to scan DNA until it finds its consensus sequence, where it cleaves and resolves the cruciform DNA.</text>
</comment>
<evidence type="ECO:0000256" key="8">
    <source>
        <dbReference type="ARBA" id="ARBA00022842"/>
    </source>
</evidence>
<feature type="binding site" evidence="13">
    <location>
        <position position="144"/>
    </location>
    <ligand>
        <name>Mg(2+)</name>
        <dbReference type="ChEBI" id="CHEBI:18420"/>
        <label>1</label>
    </ligand>
</feature>
<comment type="subcellular location">
    <subcellularLocation>
        <location evidence="13">Cytoplasm</location>
    </subcellularLocation>
</comment>
<keyword evidence="11 13" id="KW-0234">DNA repair</keyword>
<keyword evidence="4 13" id="KW-0479">Metal-binding</keyword>
<dbReference type="GO" id="GO:0000287">
    <property type="term" value="F:magnesium ion binding"/>
    <property type="evidence" value="ECO:0007669"/>
    <property type="project" value="UniProtKB-UniRule"/>
</dbReference>
<dbReference type="FunFam" id="3.30.420.10:FF:000002">
    <property type="entry name" value="Crossover junction endodeoxyribonuclease RuvC"/>
    <property type="match status" value="1"/>
</dbReference>
<dbReference type="PRINTS" id="PR00696">
    <property type="entry name" value="RSOLVASERUVC"/>
</dbReference>
<dbReference type="PROSITE" id="PS01321">
    <property type="entry name" value="RUVC"/>
    <property type="match status" value="1"/>
</dbReference>
<evidence type="ECO:0000313" key="16">
    <source>
        <dbReference type="Proteomes" id="UP000183085"/>
    </source>
</evidence>
<feature type="active site" evidence="13">
    <location>
        <position position="7"/>
    </location>
</feature>
<feature type="active site" evidence="13">
    <location>
        <position position="71"/>
    </location>
</feature>
<evidence type="ECO:0000256" key="4">
    <source>
        <dbReference type="ARBA" id="ARBA00022723"/>
    </source>
</evidence>
<evidence type="ECO:0000256" key="6">
    <source>
        <dbReference type="ARBA" id="ARBA00022763"/>
    </source>
</evidence>
<accession>A0A1J5EE98</accession>
<comment type="caution">
    <text evidence="15">The sequence shown here is derived from an EMBL/GenBank/DDBJ whole genome shotgun (WGS) entry which is preliminary data.</text>
</comment>
<evidence type="ECO:0000256" key="1">
    <source>
        <dbReference type="ARBA" id="ARBA00009518"/>
    </source>
</evidence>
<dbReference type="HAMAP" id="MF_00034">
    <property type="entry name" value="RuvC"/>
    <property type="match status" value="1"/>
</dbReference>
<keyword evidence="10 13" id="KW-0233">DNA recombination</keyword>
<dbReference type="PANTHER" id="PTHR30194:SF3">
    <property type="entry name" value="CROSSOVER JUNCTION ENDODEOXYRIBONUCLEASE RUVC"/>
    <property type="match status" value="1"/>
</dbReference>
<evidence type="ECO:0000256" key="7">
    <source>
        <dbReference type="ARBA" id="ARBA00022801"/>
    </source>
</evidence>
<organism evidence="15 16">
    <name type="scientific">Candidatus Desantisbacteria bacterium CG2_30_40_21</name>
    <dbReference type="NCBI Taxonomy" id="1817895"/>
    <lineage>
        <taxon>Bacteria</taxon>
        <taxon>Candidatus Desantisiibacteriota</taxon>
    </lineage>
</organism>
<dbReference type="GO" id="GO:0006281">
    <property type="term" value="P:DNA repair"/>
    <property type="evidence" value="ECO:0007669"/>
    <property type="project" value="UniProtKB-UniRule"/>
</dbReference>
<comment type="catalytic activity">
    <reaction evidence="12 13">
        <text>Endonucleolytic cleavage at a junction such as a reciprocal single-stranded crossover between two homologous DNA duplexes (Holliday junction).</text>
        <dbReference type="EC" id="3.1.21.10"/>
    </reaction>
</comment>
<dbReference type="GO" id="GO:0005737">
    <property type="term" value="C:cytoplasm"/>
    <property type="evidence" value="ECO:0007669"/>
    <property type="project" value="UniProtKB-SubCell"/>
</dbReference>
<dbReference type="STRING" id="1817895.AUJ95_01030"/>
<sequence length="170" mass="18650">MRVLGIDPGTERTGYGIIETLTGQGCSSYKMIDYGCIVTSRELSLAQRLIIIRQNLTAIISQYHPDTASVEEIFFSKNMKTAISVSHARGVILLTMAEAGINVFEYTPLQVKSTVCGDGHASKVQIQKVVKLLLSLDHVPKPDDAADGLAIAICHIQTDKIRKLTDIHRK</sequence>
<keyword evidence="8 13" id="KW-0460">Magnesium</keyword>
<evidence type="ECO:0000313" key="15">
    <source>
        <dbReference type="EMBL" id="OIP43130.1"/>
    </source>
</evidence>
<dbReference type="Gene3D" id="3.30.420.10">
    <property type="entry name" value="Ribonuclease H-like superfamily/Ribonuclease H"/>
    <property type="match status" value="1"/>
</dbReference>
<comment type="subunit">
    <text evidence="13">Homodimer which binds Holliday junction (HJ) DNA. The HJ becomes 2-fold symmetrical on binding to RuvC with unstacked arms; it has a different conformation from HJ DNA in complex with RuvA. In the full resolvosome a probable DNA-RuvA(4)-RuvB(12)-RuvC(2) complex forms which resolves the HJ.</text>
</comment>
<dbReference type="Proteomes" id="UP000183085">
    <property type="component" value="Unassembled WGS sequence"/>
</dbReference>
<keyword evidence="3 13" id="KW-0540">Nuclease</keyword>
<reference evidence="15 16" key="1">
    <citation type="journal article" date="2016" name="Environ. Microbiol.">
        <title>Genomic resolution of a cold subsurface aquifer community provides metabolic insights for novel microbes adapted to high CO concentrations.</title>
        <authorList>
            <person name="Probst A.J."/>
            <person name="Castelle C.J."/>
            <person name="Singh A."/>
            <person name="Brown C.T."/>
            <person name="Anantharaman K."/>
            <person name="Sharon I."/>
            <person name="Hug L.A."/>
            <person name="Burstein D."/>
            <person name="Emerson J.B."/>
            <person name="Thomas B.C."/>
            <person name="Banfield J.F."/>
        </authorList>
    </citation>
    <scope>NUCLEOTIDE SEQUENCE [LARGE SCALE GENOMIC DNA]</scope>
    <source>
        <strain evidence="15">CG2_30_40_21</strain>
    </source>
</reference>
<dbReference type="GO" id="GO:0008821">
    <property type="term" value="F:crossover junction DNA endonuclease activity"/>
    <property type="evidence" value="ECO:0007669"/>
    <property type="project" value="UniProtKB-UniRule"/>
</dbReference>
<dbReference type="CDD" id="cd16962">
    <property type="entry name" value="RuvC"/>
    <property type="match status" value="1"/>
</dbReference>
<keyword evidence="5 13" id="KW-0255">Endonuclease</keyword>
<evidence type="ECO:0000256" key="12">
    <source>
        <dbReference type="ARBA" id="ARBA00029354"/>
    </source>
</evidence>
<dbReference type="PANTHER" id="PTHR30194">
    <property type="entry name" value="CROSSOVER JUNCTION ENDODEOXYRIBONUCLEASE RUVC"/>
    <property type="match status" value="1"/>
</dbReference>
<dbReference type="EMBL" id="MNYI01000026">
    <property type="protein sequence ID" value="OIP43130.1"/>
    <property type="molecule type" value="Genomic_DNA"/>
</dbReference>
<evidence type="ECO:0000256" key="9">
    <source>
        <dbReference type="ARBA" id="ARBA00023125"/>
    </source>
</evidence>
<feature type="active site" evidence="13">
    <location>
        <position position="144"/>
    </location>
</feature>
<dbReference type="InterPro" id="IPR002176">
    <property type="entry name" value="X-over_junc_endoDNase_RuvC"/>
</dbReference>
<keyword evidence="9 13" id="KW-0238">DNA-binding</keyword>
<dbReference type="SUPFAM" id="SSF53098">
    <property type="entry name" value="Ribonuclease H-like"/>
    <property type="match status" value="1"/>
</dbReference>
<gene>
    <name evidence="13" type="primary">ruvC</name>
    <name evidence="15" type="ORF">AUJ95_01030</name>
</gene>
<name>A0A1J5EE98_9BACT</name>
<evidence type="ECO:0000256" key="14">
    <source>
        <dbReference type="NCBIfam" id="TIGR00228"/>
    </source>
</evidence>
<comment type="similarity">
    <text evidence="1 13">Belongs to the RuvC family.</text>
</comment>
<feature type="binding site" evidence="13">
    <location>
        <position position="7"/>
    </location>
    <ligand>
        <name>Mg(2+)</name>
        <dbReference type="ChEBI" id="CHEBI:18420"/>
        <label>1</label>
    </ligand>
</feature>
<comment type="cofactor">
    <cofactor evidence="13">
        <name>Mg(2+)</name>
        <dbReference type="ChEBI" id="CHEBI:18420"/>
    </cofactor>
    <text evidence="13">Binds 2 Mg(2+) ion per subunit.</text>
</comment>
<keyword evidence="2 13" id="KW-0963">Cytoplasm</keyword>
<dbReference type="NCBIfam" id="TIGR00228">
    <property type="entry name" value="ruvC"/>
    <property type="match status" value="1"/>
</dbReference>
<dbReference type="InterPro" id="IPR020563">
    <property type="entry name" value="X-over_junc_endoDNase_Mg_BS"/>
</dbReference>
<dbReference type="Pfam" id="PF02075">
    <property type="entry name" value="RuvC"/>
    <property type="match status" value="1"/>
</dbReference>
<evidence type="ECO:0000256" key="13">
    <source>
        <dbReference type="HAMAP-Rule" id="MF_00034"/>
    </source>
</evidence>